<comment type="caution">
    <text evidence="2">The sequence shown here is derived from an EMBL/GenBank/DDBJ whole genome shotgun (WGS) entry which is preliminary data.</text>
</comment>
<dbReference type="Proteomes" id="UP001157091">
    <property type="component" value="Unassembled WGS sequence"/>
</dbReference>
<evidence type="ECO:0000256" key="1">
    <source>
        <dbReference type="SAM" id="MobiDB-lite"/>
    </source>
</evidence>
<proteinExistence type="predicted"/>
<dbReference type="EMBL" id="BSUK01000001">
    <property type="protein sequence ID" value="GMA24381.1"/>
    <property type="molecule type" value="Genomic_DNA"/>
</dbReference>
<keyword evidence="3" id="KW-1185">Reference proteome</keyword>
<sequence>MRVKARAKQSLHNGPKSIHFAAVHPGSPRWLGDHGSVNTFPPLRGQPPVATLVRADNAGPMTLDGTNTWVLRTPAPRDAWSWTPGPTTTPI</sequence>
<name>A0ABQ6I121_9MICO</name>
<organism evidence="2 3">
    <name type="scientific">Luteimicrobium album</name>
    <dbReference type="NCBI Taxonomy" id="1054550"/>
    <lineage>
        <taxon>Bacteria</taxon>
        <taxon>Bacillati</taxon>
        <taxon>Actinomycetota</taxon>
        <taxon>Actinomycetes</taxon>
        <taxon>Micrococcales</taxon>
        <taxon>Luteimicrobium</taxon>
    </lineage>
</organism>
<feature type="region of interest" description="Disordered" evidence="1">
    <location>
        <begin position="1"/>
        <end position="20"/>
    </location>
</feature>
<evidence type="ECO:0000313" key="3">
    <source>
        <dbReference type="Proteomes" id="UP001157091"/>
    </source>
</evidence>
<accession>A0ABQ6I121</accession>
<gene>
    <name evidence="2" type="ORF">GCM10025864_21400</name>
</gene>
<protein>
    <submittedName>
        <fullName evidence="2">Uncharacterized protein</fullName>
    </submittedName>
</protein>
<evidence type="ECO:0000313" key="2">
    <source>
        <dbReference type="EMBL" id="GMA24381.1"/>
    </source>
</evidence>
<reference evidence="3" key="1">
    <citation type="journal article" date="2019" name="Int. J. Syst. Evol. Microbiol.">
        <title>The Global Catalogue of Microorganisms (GCM) 10K type strain sequencing project: providing services to taxonomists for standard genome sequencing and annotation.</title>
        <authorList>
            <consortium name="The Broad Institute Genomics Platform"/>
            <consortium name="The Broad Institute Genome Sequencing Center for Infectious Disease"/>
            <person name="Wu L."/>
            <person name="Ma J."/>
        </authorList>
    </citation>
    <scope>NUCLEOTIDE SEQUENCE [LARGE SCALE GENOMIC DNA]</scope>
    <source>
        <strain evidence="3">NBRC 106348</strain>
    </source>
</reference>